<protein>
    <recommendedName>
        <fullName evidence="3">Structural protein P5</fullName>
    </recommendedName>
</protein>
<evidence type="ECO:0000313" key="2">
    <source>
        <dbReference type="Proteomes" id="UP000763088"/>
    </source>
</evidence>
<sequence length="145" mass="16842">MMLPRGIRNNNPLNIRRSKDQWKGMAEVQTDGAFVQFESLEYGWRAAFYLLTRTYYHKYRLYTIRAIISKWAPPCENNSKAYVENVSRLTGIDPDEPIGIPSERPARWIALGMAMAIQENGFESLDYFAMLRGWEMCRQDALSGH</sequence>
<organism evidence="1 2">
    <name type="scientific">Xylanibacter ruminicola</name>
    <name type="common">Prevotella ruminicola</name>
    <dbReference type="NCBI Taxonomy" id="839"/>
    <lineage>
        <taxon>Bacteria</taxon>
        <taxon>Pseudomonadati</taxon>
        <taxon>Bacteroidota</taxon>
        <taxon>Bacteroidia</taxon>
        <taxon>Bacteroidales</taxon>
        <taxon>Prevotellaceae</taxon>
        <taxon>Xylanibacter</taxon>
    </lineage>
</organism>
<dbReference type="AlphaFoldDB" id="A0A928GG73"/>
<accession>A0A928GG73</accession>
<evidence type="ECO:0008006" key="3">
    <source>
        <dbReference type="Google" id="ProtNLM"/>
    </source>
</evidence>
<dbReference type="EMBL" id="SUYD01000004">
    <property type="protein sequence ID" value="MBE6265727.1"/>
    <property type="molecule type" value="Genomic_DNA"/>
</dbReference>
<gene>
    <name evidence="1" type="ORF">E7102_04530</name>
</gene>
<reference evidence="1" key="1">
    <citation type="submission" date="2019-04" db="EMBL/GenBank/DDBJ databases">
        <title>Evolution of Biomass-Degrading Anaerobic Consortia Revealed by Metagenomics.</title>
        <authorList>
            <person name="Peng X."/>
        </authorList>
    </citation>
    <scope>NUCLEOTIDE SEQUENCE</scope>
    <source>
        <strain evidence="1">SIG141</strain>
    </source>
</reference>
<comment type="caution">
    <text evidence="1">The sequence shown here is derived from an EMBL/GenBank/DDBJ whole genome shotgun (WGS) entry which is preliminary data.</text>
</comment>
<dbReference type="Proteomes" id="UP000763088">
    <property type="component" value="Unassembled WGS sequence"/>
</dbReference>
<proteinExistence type="predicted"/>
<evidence type="ECO:0000313" key="1">
    <source>
        <dbReference type="EMBL" id="MBE6265727.1"/>
    </source>
</evidence>
<name>A0A928GG73_XYLRU</name>